<evidence type="ECO:0000256" key="2">
    <source>
        <dbReference type="ARBA" id="ARBA00022553"/>
    </source>
</evidence>
<dbReference type="Proteomes" id="UP000694941">
    <property type="component" value="Unplaced"/>
</dbReference>
<feature type="compositionally biased region" description="Basic and acidic residues" evidence="3">
    <location>
        <begin position="682"/>
        <end position="697"/>
    </location>
</feature>
<reference evidence="6" key="1">
    <citation type="submission" date="2025-08" db="UniProtKB">
        <authorList>
            <consortium name="RefSeq"/>
        </authorList>
    </citation>
    <scope>IDENTIFICATION</scope>
    <source>
        <tissue evidence="6">Muscle</tissue>
    </source>
</reference>
<evidence type="ECO:0000256" key="3">
    <source>
        <dbReference type="SAM" id="MobiDB-lite"/>
    </source>
</evidence>
<feature type="region of interest" description="Disordered" evidence="3">
    <location>
        <begin position="486"/>
        <end position="522"/>
    </location>
</feature>
<feature type="region of interest" description="Disordered" evidence="3">
    <location>
        <begin position="673"/>
        <end position="697"/>
    </location>
</feature>
<dbReference type="SUPFAM" id="SSF48350">
    <property type="entry name" value="GTPase activation domain, GAP"/>
    <property type="match status" value="1"/>
</dbReference>
<organism evidence="5 6">
    <name type="scientific">Limulus polyphemus</name>
    <name type="common">Atlantic horseshoe crab</name>
    <dbReference type="NCBI Taxonomy" id="6850"/>
    <lineage>
        <taxon>Eukaryota</taxon>
        <taxon>Metazoa</taxon>
        <taxon>Ecdysozoa</taxon>
        <taxon>Arthropoda</taxon>
        <taxon>Chelicerata</taxon>
        <taxon>Merostomata</taxon>
        <taxon>Xiphosura</taxon>
        <taxon>Limulidae</taxon>
        <taxon>Limulus</taxon>
    </lineage>
</organism>
<dbReference type="PROSITE" id="PS50238">
    <property type="entry name" value="RHOGAP"/>
    <property type="match status" value="1"/>
</dbReference>
<dbReference type="SUPFAM" id="SSF103657">
    <property type="entry name" value="BAR/IMD domain-like"/>
    <property type="match status" value="1"/>
</dbReference>
<evidence type="ECO:0000259" key="4">
    <source>
        <dbReference type="PROSITE" id="PS50238"/>
    </source>
</evidence>
<keyword evidence="1" id="KW-0343">GTPase activation</keyword>
<name>A0ABM1BTN6_LIMPO</name>
<dbReference type="InterPro" id="IPR047165">
    <property type="entry name" value="RHG17/44/SH3BP1-like"/>
</dbReference>
<dbReference type="InterPro" id="IPR004148">
    <property type="entry name" value="BAR_dom"/>
</dbReference>
<gene>
    <name evidence="6" type="primary">LOC106472356</name>
</gene>
<accession>A0ABM1BTN6</accession>
<dbReference type="Pfam" id="PF00620">
    <property type="entry name" value="RhoGAP"/>
    <property type="match status" value="1"/>
</dbReference>
<dbReference type="SMART" id="SM00324">
    <property type="entry name" value="RhoGAP"/>
    <property type="match status" value="1"/>
</dbReference>
<evidence type="ECO:0000313" key="5">
    <source>
        <dbReference type="Proteomes" id="UP000694941"/>
    </source>
</evidence>
<dbReference type="GeneID" id="106472356"/>
<dbReference type="Pfam" id="PF03114">
    <property type="entry name" value="BAR"/>
    <property type="match status" value="1"/>
</dbReference>
<evidence type="ECO:0000256" key="1">
    <source>
        <dbReference type="ARBA" id="ARBA00022468"/>
    </source>
</evidence>
<dbReference type="PANTHER" id="PTHR14130">
    <property type="entry name" value="3BP-1 RELATED RHOGAP"/>
    <property type="match status" value="1"/>
</dbReference>
<keyword evidence="2" id="KW-0597">Phosphoprotein</keyword>
<sequence>MDSARYRHQTAVRHMQQTTGSNVAPAIAKSDVLKAELEEASLKVDQCRDALTIEMLTIVTKEVEFAQLFVDWYQLQADYHKRVSQILEETIPDLKTEIKDYVFRPVYGTPLEEHLRITNRQIAFVVEQCVCGLLSMGMKEEGLFRIAGSAAKAKKLKTAFDAHLVDDVLEYTKDSHVLAGALKSYLRELPEPLLTYNLYPEWIEAVRITSPQARLQALWQVVQKLPKANFDNLRYLIKFLSKLASTSDVNRMTPQNIAIVMAPNLIWVPDEFQHFSMNMTAANNHSAIVDTLVTYADWFFQEEVEFILTSPSVPVTPTLAEKSIHSTEKQVINGESCGNTTEQSQNTSPTSVSLRSLFRPTKRQSNQMVKAGLDKFNKDRVQGPSQERPLFIPKLERTLSVTEEQLMKSIRDNRPASTLPKDIVWVSSKSNSIIKRGSHGSLRSLVSDKRPSLNEEEGQTFSSVYQFGSHQQVVTTRPPKLPAHARIDKFKCPSPGVPNRSRLDRPSVPPPEIPDTSEVKKSVKTTEEYKTYNLSDNADNKSIDINDITLTLTEDNISTLSVKDSPEALISFADSSDEDDFNFTSQTQVKSLSNQVTKLPTARNSEANMLTQFWLYDDKVQTDLQGRRYSSPGNRSLSVFYDTSQSLSSASLEDLSSFTTANTDTLENITPIRPLIYGEPPPPDKYRSNSVTEETRL</sequence>
<dbReference type="InterPro" id="IPR000198">
    <property type="entry name" value="RhoGAP_dom"/>
</dbReference>
<dbReference type="PANTHER" id="PTHR14130:SF14">
    <property type="entry name" value="RHO GTPASE-ACTIVATING PROTEIN 92B"/>
    <property type="match status" value="1"/>
</dbReference>
<dbReference type="RefSeq" id="XP_013788448.2">
    <property type="nucleotide sequence ID" value="XM_013932994.2"/>
</dbReference>
<dbReference type="Gene3D" id="1.10.555.10">
    <property type="entry name" value="Rho GTPase activation protein"/>
    <property type="match status" value="1"/>
</dbReference>
<proteinExistence type="predicted"/>
<keyword evidence="5" id="KW-1185">Reference proteome</keyword>
<protein>
    <submittedName>
        <fullName evidence="6">SH3 domain-binding protein 1-like isoform X1</fullName>
    </submittedName>
</protein>
<dbReference type="Gene3D" id="1.20.1270.60">
    <property type="entry name" value="Arfaptin homology (AH) domain/BAR domain"/>
    <property type="match status" value="1"/>
</dbReference>
<dbReference type="InterPro" id="IPR008936">
    <property type="entry name" value="Rho_GTPase_activation_prot"/>
</dbReference>
<feature type="domain" description="Rho-GAP" evidence="4">
    <location>
        <begin position="109"/>
        <end position="300"/>
    </location>
</feature>
<evidence type="ECO:0000313" key="6">
    <source>
        <dbReference type="RefSeq" id="XP_013788448.2"/>
    </source>
</evidence>
<dbReference type="InterPro" id="IPR027267">
    <property type="entry name" value="AH/BAR_dom_sf"/>
</dbReference>